<comment type="caution">
    <text evidence="16">The sequence shown here is derived from an EMBL/GenBank/DDBJ whole genome shotgun (WGS) entry which is preliminary data.</text>
</comment>
<keyword evidence="10" id="KW-0496">Mitochondrion</keyword>
<dbReference type="GO" id="GO:0035695">
    <property type="term" value="P:mitophagy by internal vacuole formation"/>
    <property type="evidence" value="ECO:0007669"/>
    <property type="project" value="TreeGrafter"/>
</dbReference>
<evidence type="ECO:0000256" key="5">
    <source>
        <dbReference type="ARBA" id="ARBA00019863"/>
    </source>
</evidence>
<organism evidence="16 17">
    <name type="scientific">Paramuricea clavata</name>
    <name type="common">Red gorgonian</name>
    <name type="synonym">Violescent sea-whip</name>
    <dbReference type="NCBI Taxonomy" id="317549"/>
    <lineage>
        <taxon>Eukaryota</taxon>
        <taxon>Metazoa</taxon>
        <taxon>Cnidaria</taxon>
        <taxon>Anthozoa</taxon>
        <taxon>Octocorallia</taxon>
        <taxon>Malacalcyonacea</taxon>
        <taxon>Plexauridae</taxon>
        <taxon>Paramuricea</taxon>
    </lineage>
</organism>
<dbReference type="GO" id="GO:0005759">
    <property type="term" value="C:mitochondrial matrix"/>
    <property type="evidence" value="ECO:0007669"/>
    <property type="project" value="UniProtKB-SubCell"/>
</dbReference>
<keyword evidence="7" id="KW-1000">Mitochondrion outer membrane</keyword>
<evidence type="ECO:0000256" key="2">
    <source>
        <dbReference type="ARBA" id="ARBA00004305"/>
    </source>
</evidence>
<dbReference type="EMBL" id="CACRXK020001912">
    <property type="protein sequence ID" value="CAB3991762.1"/>
    <property type="molecule type" value="Genomic_DNA"/>
</dbReference>
<evidence type="ECO:0000256" key="7">
    <source>
        <dbReference type="ARBA" id="ARBA00022787"/>
    </source>
</evidence>
<keyword evidence="6" id="KW-0963">Cytoplasm</keyword>
<dbReference type="OrthoDB" id="6047381at2759"/>
<evidence type="ECO:0000256" key="4">
    <source>
        <dbReference type="ARBA" id="ARBA00008233"/>
    </source>
</evidence>
<dbReference type="InterPro" id="IPR026169">
    <property type="entry name" value="MIEAP"/>
</dbReference>
<dbReference type="GO" id="GO:0005741">
    <property type="term" value="C:mitochondrial outer membrane"/>
    <property type="evidence" value="ECO:0007669"/>
    <property type="project" value="UniProtKB-SubCell"/>
</dbReference>
<keyword evidence="11" id="KW-0472">Membrane</keyword>
<proteinExistence type="inferred from homology"/>
<evidence type="ECO:0000256" key="13">
    <source>
        <dbReference type="SAM" id="Coils"/>
    </source>
</evidence>
<evidence type="ECO:0000256" key="1">
    <source>
        <dbReference type="ARBA" id="ARBA00004294"/>
    </source>
</evidence>
<protein>
    <recommendedName>
        <fullName evidence="5">Mitochondria-eating protein</fullName>
    </recommendedName>
    <alternativeName>
        <fullName evidence="12">Spermatogenesis-associated protein 18</fullName>
    </alternativeName>
</protein>
<gene>
    <name evidence="16" type="ORF">PACLA_8A079253</name>
</gene>
<evidence type="ECO:0000256" key="8">
    <source>
        <dbReference type="ARBA" id="ARBA00023054"/>
    </source>
</evidence>
<keyword evidence="8 13" id="KW-0175">Coiled coil</keyword>
<evidence type="ECO:0000256" key="10">
    <source>
        <dbReference type="ARBA" id="ARBA00023128"/>
    </source>
</evidence>
<name>A0A7D9HY36_PARCT</name>
<sequence length="669" mass="76477">MTKWTPLIAALKQRNYEDALKELAVIKNYDDLQDALQVIPFKSLNQDLPASLVLLENLYTKFMSLANDKEEGRLIIRHVFKADLLLKNFIRYEVESVLVEGLERDLECNHLIGHITQVTWAMDKSLVDELMSYGARLKSALEHYQNNKTLVTGYGFGVDDIKSNLQSYLTKYHSFIRHLDSLTKAGTRKHSEGKGYTVIYKEGYETPRKSSTTRHNAGHLSRSRSLVGDITSHRGSVEQVRKRVMFNQVVLDVIEPCKKDIEQGPRLLQNLRELVENDNKFLEVISELSSHITRPCFAHIKLEKIFGSFVNSYDGLLSVVLSEKEPHPADQKSVKKDVETSVKKDVEISVQKVEETDTGLVNHGLKTDVTTSSPFRRRIDGRRPLRTHSCREPRSEERAGASITDNNEAEQSKFQETLATRDKQLAETRTLVKNLKKREEQLLEKLTTQAKNNLMKSEKFESISDELPRTEQLIKQYDDLYSQLRLEAMDDLDNIESLNSLEKSDKIKSQISFAIMTVSFHLAGQELEIRRRKIYSLLGVDLKKLENGNSASLTNEILLQLRKSAAEIDLKHVVDEVMEGLCSTMFDFPELRSCEELRHFAEACVRFSWTISTHVPPLVISYDATSFTSSMQSKSHNSDKDCDSIRYHVWPTLLDSQTKSVLFKGIVTT</sequence>
<dbReference type="AlphaFoldDB" id="A0A7D9HY36"/>
<evidence type="ECO:0000256" key="3">
    <source>
        <dbReference type="ARBA" id="ARBA00004496"/>
    </source>
</evidence>
<evidence type="ECO:0000256" key="14">
    <source>
        <dbReference type="SAM" id="MobiDB-lite"/>
    </source>
</evidence>
<keyword evidence="9" id="KW-0446">Lipid-binding</keyword>
<evidence type="ECO:0000313" key="16">
    <source>
        <dbReference type="EMBL" id="CAB3991762.1"/>
    </source>
</evidence>
<dbReference type="Pfam" id="PF16026">
    <property type="entry name" value="MIEAP"/>
    <property type="match status" value="1"/>
</dbReference>
<reference evidence="16" key="1">
    <citation type="submission" date="2020-04" db="EMBL/GenBank/DDBJ databases">
        <authorList>
            <person name="Alioto T."/>
            <person name="Alioto T."/>
            <person name="Gomez Garrido J."/>
        </authorList>
    </citation>
    <scope>NUCLEOTIDE SEQUENCE</scope>
    <source>
        <strain evidence="16">A484AB</strain>
    </source>
</reference>
<dbReference type="PANTHER" id="PTHR21771">
    <property type="entry name" value="MITOCHONDRIA-EATING PROTEIN-RELATED"/>
    <property type="match status" value="1"/>
</dbReference>
<feature type="coiled-coil region" evidence="13">
    <location>
        <begin position="425"/>
        <end position="452"/>
    </location>
</feature>
<feature type="domain" description="Mitochondria-eating protein C-terminal" evidence="15">
    <location>
        <begin position="469"/>
        <end position="669"/>
    </location>
</feature>
<keyword evidence="17" id="KW-1185">Reference proteome</keyword>
<dbReference type="PANTHER" id="PTHR21771:SF1">
    <property type="entry name" value="MITOCHONDRIA-EATING PROTEIN"/>
    <property type="match status" value="1"/>
</dbReference>
<evidence type="ECO:0000259" key="15">
    <source>
        <dbReference type="Pfam" id="PF16026"/>
    </source>
</evidence>
<evidence type="ECO:0000313" key="17">
    <source>
        <dbReference type="Proteomes" id="UP001152795"/>
    </source>
</evidence>
<feature type="region of interest" description="Disordered" evidence="14">
    <location>
        <begin position="376"/>
        <end position="409"/>
    </location>
</feature>
<dbReference type="GO" id="GO:0008289">
    <property type="term" value="F:lipid binding"/>
    <property type="evidence" value="ECO:0007669"/>
    <property type="project" value="UniProtKB-KW"/>
</dbReference>
<evidence type="ECO:0000256" key="6">
    <source>
        <dbReference type="ARBA" id="ARBA00022490"/>
    </source>
</evidence>
<feature type="compositionally biased region" description="Basic and acidic residues" evidence="14">
    <location>
        <begin position="377"/>
        <end position="399"/>
    </location>
</feature>
<dbReference type="Proteomes" id="UP001152795">
    <property type="component" value="Unassembled WGS sequence"/>
</dbReference>
<comment type="subcellular location">
    <subcellularLocation>
        <location evidence="3">Cytoplasm</location>
    </subcellularLocation>
    <subcellularLocation>
        <location evidence="2">Mitochondrion matrix</location>
    </subcellularLocation>
    <subcellularLocation>
        <location evidence="1">Mitochondrion outer membrane</location>
    </subcellularLocation>
</comment>
<dbReference type="GO" id="GO:0035694">
    <property type="term" value="P:mitochondrial protein catabolic process"/>
    <property type="evidence" value="ECO:0007669"/>
    <property type="project" value="InterPro"/>
</dbReference>
<evidence type="ECO:0000256" key="12">
    <source>
        <dbReference type="ARBA" id="ARBA00032687"/>
    </source>
</evidence>
<evidence type="ECO:0000256" key="11">
    <source>
        <dbReference type="ARBA" id="ARBA00023136"/>
    </source>
</evidence>
<evidence type="ECO:0000256" key="9">
    <source>
        <dbReference type="ARBA" id="ARBA00023121"/>
    </source>
</evidence>
<dbReference type="InterPro" id="IPR031981">
    <property type="entry name" value="MIEAP_C"/>
</dbReference>
<comment type="similarity">
    <text evidence="4">Belongs to the MIEAP family.</text>
</comment>
<accession>A0A7D9HY36</accession>